<organism evidence="3 4">
    <name type="scientific">Fusarium oligoseptatum</name>
    <dbReference type="NCBI Taxonomy" id="2604345"/>
    <lineage>
        <taxon>Eukaryota</taxon>
        <taxon>Fungi</taxon>
        <taxon>Dikarya</taxon>
        <taxon>Ascomycota</taxon>
        <taxon>Pezizomycotina</taxon>
        <taxon>Sordariomycetes</taxon>
        <taxon>Hypocreomycetidae</taxon>
        <taxon>Hypocreales</taxon>
        <taxon>Nectriaceae</taxon>
        <taxon>Fusarium</taxon>
        <taxon>Fusarium solani species complex</taxon>
    </lineage>
</organism>
<reference evidence="3 4" key="1">
    <citation type="submission" date="2017-06" db="EMBL/GenBank/DDBJ databases">
        <title>Comparative genomic analysis of Ambrosia Fusariam Clade fungi.</title>
        <authorList>
            <person name="Stajich J.E."/>
            <person name="Carrillo J."/>
            <person name="Kijimoto T."/>
            <person name="Eskalen A."/>
            <person name="O'Donnell K."/>
            <person name="Kasson M."/>
        </authorList>
    </citation>
    <scope>NUCLEOTIDE SEQUENCE [LARGE SCALE GENOMIC DNA]</scope>
    <source>
        <strain evidence="3 4">NRRL62579</strain>
    </source>
</reference>
<evidence type="ECO:0000256" key="1">
    <source>
        <dbReference type="SAM" id="MobiDB-lite"/>
    </source>
</evidence>
<dbReference type="EMBL" id="NKCK01000084">
    <property type="protein sequence ID" value="RSM01472.1"/>
    <property type="molecule type" value="Genomic_DNA"/>
</dbReference>
<dbReference type="InterPro" id="IPR001623">
    <property type="entry name" value="DnaJ_domain"/>
</dbReference>
<feature type="region of interest" description="Disordered" evidence="1">
    <location>
        <begin position="125"/>
        <end position="167"/>
    </location>
</feature>
<dbReference type="PROSITE" id="PS50076">
    <property type="entry name" value="DNAJ_2"/>
    <property type="match status" value="1"/>
</dbReference>
<evidence type="ECO:0000313" key="3">
    <source>
        <dbReference type="EMBL" id="RSM01472.1"/>
    </source>
</evidence>
<feature type="compositionally biased region" description="Basic and acidic residues" evidence="1">
    <location>
        <begin position="136"/>
        <end position="167"/>
    </location>
</feature>
<sequence length="283" mass="33452">MAGKDSKEDKDALDALEAEAKEFDKDAEIDRILKAFRLDAYAKSLLIHPDKTKNPLAPDAFDRLKKAQTELMDEKHRERLDEAIADARMLLLRENKWTVDSEEIKTDEFRRMWRDKTREVLIDNEHRRRRQMKAQLQEEGREQRRADAEVEDRKRKRQHEQDWEATRDERISSWRQFQKGQSGGEKEEEEEAQAHRLKMVTGVLRLSFTWTTMRWMPDKIRQQAMLLVQPKEVCYGLQGEYEAVNVMSQALRAVECHVHVRVAFTRSNQRTTVLSFSHATTIS</sequence>
<evidence type="ECO:0000313" key="4">
    <source>
        <dbReference type="Proteomes" id="UP000287144"/>
    </source>
</evidence>
<dbReference type="PANTHER" id="PTHR46620">
    <property type="entry name" value="J DOMAIN-CONTAINING PROTEIN SPF31"/>
    <property type="match status" value="1"/>
</dbReference>
<dbReference type="Proteomes" id="UP000287144">
    <property type="component" value="Unassembled WGS sequence"/>
</dbReference>
<dbReference type="PANTHER" id="PTHR46620:SF1">
    <property type="entry name" value="J DOMAIN-CONTAINING PROTEIN SPF31"/>
    <property type="match status" value="1"/>
</dbReference>
<name>A0A428THH1_9HYPO</name>
<keyword evidence="4" id="KW-1185">Reference proteome</keyword>
<dbReference type="AlphaFoldDB" id="A0A428THH1"/>
<feature type="domain" description="J" evidence="2">
    <location>
        <begin position="11"/>
        <end position="84"/>
    </location>
</feature>
<dbReference type="SUPFAM" id="SSF46565">
    <property type="entry name" value="Chaperone J-domain"/>
    <property type="match status" value="1"/>
</dbReference>
<dbReference type="STRING" id="1325735.A0A428THH1"/>
<accession>A0A428THH1</accession>
<comment type="caution">
    <text evidence="3">The sequence shown here is derived from an EMBL/GenBank/DDBJ whole genome shotgun (WGS) entry which is preliminary data.</text>
</comment>
<proteinExistence type="predicted"/>
<dbReference type="Gene3D" id="1.10.287.110">
    <property type="entry name" value="DnaJ domain"/>
    <property type="match status" value="1"/>
</dbReference>
<protein>
    <recommendedName>
        <fullName evidence="2">J domain-containing protein</fullName>
    </recommendedName>
</protein>
<evidence type="ECO:0000259" key="2">
    <source>
        <dbReference type="PROSITE" id="PS50076"/>
    </source>
</evidence>
<dbReference type="InterPro" id="IPR036869">
    <property type="entry name" value="J_dom_sf"/>
</dbReference>
<gene>
    <name evidence="3" type="ORF">CEP52_008539</name>
</gene>